<dbReference type="AlphaFoldDB" id="A0A3G2Z694"/>
<dbReference type="GO" id="GO:0043022">
    <property type="term" value="F:ribosome binding"/>
    <property type="evidence" value="ECO:0007669"/>
    <property type="project" value="UniProtKB-UniRule"/>
</dbReference>
<evidence type="ECO:0000256" key="3">
    <source>
        <dbReference type="ARBA" id="ARBA00011599"/>
    </source>
</evidence>
<dbReference type="HAMAP" id="MF_00075">
    <property type="entry name" value="IF_1"/>
    <property type="match status" value="1"/>
</dbReference>
<accession>A0A3G2Z694</accession>
<evidence type="ECO:0000256" key="1">
    <source>
        <dbReference type="ARBA" id="ARBA00003935"/>
    </source>
</evidence>
<evidence type="ECO:0000256" key="6">
    <source>
        <dbReference type="HAMAP-Rule" id="MF_00075"/>
    </source>
</evidence>
<comment type="subunit">
    <text evidence="3 6">Component of the 30S ribosomal translation pre-initiation complex which assembles on the 30S ribosome in the order IF-2 and IF-3, IF-1 and N-formylmethionyl-tRNA(fMet); mRNA recruitment can occur at any time during PIC assembly.</text>
</comment>
<comment type="similarity">
    <text evidence="2 6">Belongs to the IF-1 family.</text>
</comment>
<keyword evidence="4 6" id="KW-0396">Initiation factor</keyword>
<keyword evidence="6" id="KW-0699">rRNA-binding</keyword>
<geneLocation type="plastid" evidence="8"/>
<dbReference type="FunFam" id="2.40.50.140:FF:000002">
    <property type="entry name" value="Translation initiation factor IF-1"/>
    <property type="match status" value="1"/>
</dbReference>
<dbReference type="GO" id="GO:0019843">
    <property type="term" value="F:rRNA binding"/>
    <property type="evidence" value="ECO:0007669"/>
    <property type="project" value="UniProtKB-UniRule"/>
</dbReference>
<dbReference type="SUPFAM" id="SSF50249">
    <property type="entry name" value="Nucleic acid-binding proteins"/>
    <property type="match status" value="1"/>
</dbReference>
<dbReference type="EMBL" id="MH603444">
    <property type="protein sequence ID" value="AYP35043.1"/>
    <property type="molecule type" value="Genomic_DNA"/>
</dbReference>
<dbReference type="GO" id="GO:0003743">
    <property type="term" value="F:translation initiation factor activity"/>
    <property type="evidence" value="ECO:0007669"/>
    <property type="project" value="UniProtKB-UniRule"/>
</dbReference>
<dbReference type="GO" id="GO:0005829">
    <property type="term" value="C:cytosol"/>
    <property type="evidence" value="ECO:0007669"/>
    <property type="project" value="TreeGrafter"/>
</dbReference>
<dbReference type="PANTHER" id="PTHR33370:SF1">
    <property type="entry name" value="TRANSLATION INITIATION FACTOR IF-1, CHLOROPLASTIC"/>
    <property type="match status" value="1"/>
</dbReference>
<keyword evidence="6" id="KW-0963">Cytoplasm</keyword>
<comment type="subcellular location">
    <subcellularLocation>
        <location evidence="6">Cytoplasm</location>
    </subcellularLocation>
</comment>
<keyword evidence="6" id="KW-0694">RNA-binding</keyword>
<dbReference type="CDD" id="cd04451">
    <property type="entry name" value="S1_IF1"/>
    <property type="match status" value="1"/>
</dbReference>
<reference evidence="8" key="1">
    <citation type="journal article" date="2018" name="Am. J. Bot.">
        <title>Monocot plastid phylogenomics, timeline, net rates of species diversification, the power of multi-gene analyses, and a functional model for the origin of monocots.</title>
        <authorList>
            <person name="Givnish T.J."/>
            <person name="Zuluaga A."/>
            <person name="Spalink D."/>
            <person name="Soto Gomez M."/>
            <person name="Lam V.K.Y."/>
            <person name="Saarela J.M."/>
            <person name="Sass C."/>
            <person name="Iles W.J.D."/>
            <person name="de Sousa D.J.L."/>
            <person name="Leebens-Mack J."/>
            <person name="Chris Pires J."/>
            <person name="Zomlefer W.B."/>
            <person name="Gandolfo M.A."/>
            <person name="Davis J.I."/>
            <person name="Stevenson D.W."/>
            <person name="dePamphilis C."/>
            <person name="Specht C.D."/>
            <person name="Graham S.W."/>
            <person name="Barrett C.F."/>
            <person name="Ane C."/>
        </authorList>
    </citation>
    <scope>NUCLEOTIDE SEQUENCE</scope>
    <source>
        <strain evidence="8">Mb0607</strain>
    </source>
</reference>
<feature type="domain" description="S1-like" evidence="7">
    <location>
        <begin position="1"/>
        <end position="71"/>
    </location>
</feature>
<name>A0A3G2Z694_9LILI</name>
<evidence type="ECO:0000256" key="2">
    <source>
        <dbReference type="ARBA" id="ARBA00010939"/>
    </source>
</evidence>
<evidence type="ECO:0000256" key="5">
    <source>
        <dbReference type="ARBA" id="ARBA00022917"/>
    </source>
</evidence>
<dbReference type="SMART" id="SM00316">
    <property type="entry name" value="S1"/>
    <property type="match status" value="1"/>
</dbReference>
<dbReference type="NCBIfam" id="TIGR00008">
    <property type="entry name" value="infA"/>
    <property type="match status" value="1"/>
</dbReference>
<keyword evidence="5 6" id="KW-0648">Protein biosynthesis</keyword>
<gene>
    <name evidence="6 8" type="primary">infA</name>
</gene>
<dbReference type="PROSITE" id="PS50832">
    <property type="entry name" value="S1_IF1_TYPE"/>
    <property type="match status" value="1"/>
</dbReference>
<organism evidence="8">
    <name type="scientific">Strelitzia reginae</name>
    <name type="common">bird-of-paradise</name>
    <dbReference type="NCBI Taxonomy" id="255355"/>
    <lineage>
        <taxon>Eukaryota</taxon>
        <taxon>Viridiplantae</taxon>
        <taxon>Streptophyta</taxon>
        <taxon>Embryophyta</taxon>
        <taxon>Tracheophyta</taxon>
        <taxon>Spermatophyta</taxon>
        <taxon>Magnoliopsida</taxon>
        <taxon>Liliopsida</taxon>
        <taxon>Zingiberales</taxon>
        <taxon>Strelitziaceae</taxon>
        <taxon>Strelitzia</taxon>
    </lineage>
</organism>
<dbReference type="InterPro" id="IPR003029">
    <property type="entry name" value="S1_domain"/>
</dbReference>
<protein>
    <recommendedName>
        <fullName evidence="6">Translation initiation factor IF-1</fullName>
    </recommendedName>
</protein>
<keyword evidence="8" id="KW-0934">Plastid</keyword>
<sequence length="86" mass="10078">MKEEKFIVEGLVTQSFPNGMFRVRLDNENLVLGYISGNIRRNLIRILPGDRVKIELSRYDLTKGRIIYRLPHKEDSNDNDNDNDND</sequence>
<dbReference type="Gene3D" id="2.40.50.140">
    <property type="entry name" value="Nucleic acid-binding proteins"/>
    <property type="match status" value="1"/>
</dbReference>
<comment type="function">
    <text evidence="1 6">One of the essential components for the initiation of protein synthesis. Stabilizes the binding of IF-2 and IF-3 on the 30S subunit to which N-formylmethionyl-tRNA(fMet) subsequently binds. Helps modulate mRNA selection, yielding the 30S pre-initiation complex (PIC). Upon addition of the 50S ribosomal subunit IF-1, IF-2 and IF-3 are released leaving the mature 70S translation initiation complex.</text>
</comment>
<dbReference type="InterPro" id="IPR004368">
    <property type="entry name" value="TIF_IF1"/>
</dbReference>
<proteinExistence type="inferred from homology"/>
<dbReference type="PANTHER" id="PTHR33370">
    <property type="entry name" value="TRANSLATION INITIATION FACTOR IF-1, CHLOROPLASTIC"/>
    <property type="match status" value="1"/>
</dbReference>
<dbReference type="InterPro" id="IPR006196">
    <property type="entry name" value="RNA-binding_domain_S1_IF1"/>
</dbReference>
<dbReference type="Pfam" id="PF01176">
    <property type="entry name" value="eIF-1a"/>
    <property type="match status" value="1"/>
</dbReference>
<evidence type="ECO:0000259" key="7">
    <source>
        <dbReference type="PROSITE" id="PS50832"/>
    </source>
</evidence>
<evidence type="ECO:0000313" key="8">
    <source>
        <dbReference type="EMBL" id="AYP35043.1"/>
    </source>
</evidence>
<dbReference type="InterPro" id="IPR012340">
    <property type="entry name" value="NA-bd_OB-fold"/>
</dbReference>
<evidence type="ECO:0000256" key="4">
    <source>
        <dbReference type="ARBA" id="ARBA00022540"/>
    </source>
</evidence>